<evidence type="ECO:0000256" key="1">
    <source>
        <dbReference type="SAM" id="MobiDB-lite"/>
    </source>
</evidence>
<reference evidence="2" key="1">
    <citation type="journal article" date="2020" name="Nature">
        <title>Giant virus diversity and host interactions through global metagenomics.</title>
        <authorList>
            <person name="Schulz F."/>
            <person name="Roux S."/>
            <person name="Paez-Espino D."/>
            <person name="Jungbluth S."/>
            <person name="Walsh D.A."/>
            <person name="Denef V.J."/>
            <person name="McMahon K.D."/>
            <person name="Konstantinidis K.T."/>
            <person name="Eloe-Fadrosh E.A."/>
            <person name="Kyrpides N.C."/>
            <person name="Woyke T."/>
        </authorList>
    </citation>
    <scope>NUCLEOTIDE SEQUENCE</scope>
    <source>
        <strain evidence="2">GVMAG-M-3300013285-6</strain>
    </source>
</reference>
<dbReference type="EMBL" id="MN739167">
    <property type="protein sequence ID" value="QHS91989.1"/>
    <property type="molecule type" value="Genomic_DNA"/>
</dbReference>
<feature type="compositionally biased region" description="Low complexity" evidence="1">
    <location>
        <begin position="340"/>
        <end position="364"/>
    </location>
</feature>
<feature type="compositionally biased region" description="Polar residues" evidence="1">
    <location>
        <begin position="63"/>
        <end position="82"/>
    </location>
</feature>
<proteinExistence type="predicted"/>
<feature type="region of interest" description="Disordered" evidence="1">
    <location>
        <begin position="126"/>
        <end position="152"/>
    </location>
</feature>
<dbReference type="InterPro" id="IPR043910">
    <property type="entry name" value="DUF5767"/>
</dbReference>
<feature type="region of interest" description="Disordered" evidence="1">
    <location>
        <begin position="329"/>
        <end position="377"/>
    </location>
</feature>
<organism evidence="2">
    <name type="scientific">viral metagenome</name>
    <dbReference type="NCBI Taxonomy" id="1070528"/>
    <lineage>
        <taxon>unclassified sequences</taxon>
        <taxon>metagenomes</taxon>
        <taxon>organismal metagenomes</taxon>
    </lineage>
</organism>
<name>A0A6C0BKA4_9ZZZZ</name>
<feature type="compositionally biased region" description="Polar residues" evidence="1">
    <location>
        <begin position="128"/>
        <end position="147"/>
    </location>
</feature>
<sequence>MEFKKGERKQRKKMSRGVTLNEMENVAISFSGNEMDNIIDLADTVDGLGLDMLANPSRTIQINTSSSSSVPKTTFSVPQESSGMGDIEFSRMDNMEPITLNMGGDSSVPINIELKKSEVESSGGGIFSNFQTATGPNTNLSPSTSHMSQEDEKKEKIEFLNKLQRLEAKGFALSRKYTMDNTLEEVKQEYLRLVDARNLEASLRFQRQALVGVVTGMEWLNGRFDPFDLKLDGWSESVHENVDDFDEIFEELYDKYKERGKMPPEMRLMMTLAGSGFMCHVSNSFLRSRVPQSADDILKQNPELARQFASAAAAQAGPGFGKFMGMAMGAPEPTAPQNPAGAFFGSQQQSAQQQPRAPQAVASVEPRQVARREMKGPSGVDDIVKAFDEARLREMNEIPQTQAPRAAVSAAQSIVSADDIQSATESTRTGRTGGRRRRAPVGDTLSLNV</sequence>
<dbReference type="Pfam" id="PF19071">
    <property type="entry name" value="DUF5767"/>
    <property type="match status" value="1"/>
</dbReference>
<dbReference type="AlphaFoldDB" id="A0A6C0BKA4"/>
<protein>
    <submittedName>
        <fullName evidence="2">Uncharacterized protein</fullName>
    </submittedName>
</protein>
<feature type="region of interest" description="Disordered" evidence="1">
    <location>
        <begin position="63"/>
        <end position="86"/>
    </location>
</feature>
<feature type="region of interest" description="Disordered" evidence="1">
    <location>
        <begin position="396"/>
        <end position="449"/>
    </location>
</feature>
<feature type="compositionally biased region" description="Low complexity" evidence="1">
    <location>
        <begin position="406"/>
        <end position="420"/>
    </location>
</feature>
<evidence type="ECO:0000313" key="2">
    <source>
        <dbReference type="EMBL" id="QHS91989.1"/>
    </source>
</evidence>
<accession>A0A6C0BKA4</accession>